<dbReference type="InterPro" id="IPR045284">
    <property type="entry name" value="At2g27730-like"/>
</dbReference>
<evidence type="ECO:0000256" key="2">
    <source>
        <dbReference type="SAM" id="Phobius"/>
    </source>
</evidence>
<organism evidence="3 4">
    <name type="scientific">Riccia fluitans</name>
    <dbReference type="NCBI Taxonomy" id="41844"/>
    <lineage>
        <taxon>Eukaryota</taxon>
        <taxon>Viridiplantae</taxon>
        <taxon>Streptophyta</taxon>
        <taxon>Embryophyta</taxon>
        <taxon>Marchantiophyta</taxon>
        <taxon>Marchantiopsida</taxon>
        <taxon>Marchantiidae</taxon>
        <taxon>Marchantiales</taxon>
        <taxon>Ricciaceae</taxon>
        <taxon>Riccia</taxon>
    </lineage>
</organism>
<sequence>MAMRIMARRFVAQLESSASMRSSMMRQTRLRSDKNILSEEEKAAENIYIRKREQEIKEKLARKSAGQAGTPPPVDGTPKTEASPNPPIGTPEGSYRNVAVVAGVIAAFASYWLLSGSKKKDEKDH</sequence>
<keyword evidence="2" id="KW-0472">Membrane</keyword>
<dbReference type="AlphaFoldDB" id="A0ABD1YME4"/>
<name>A0ABD1YME4_9MARC</name>
<proteinExistence type="predicted"/>
<protein>
    <submittedName>
        <fullName evidence="3">Uncharacterized protein</fullName>
    </submittedName>
</protein>
<gene>
    <name evidence="3" type="ORF">R1flu_015553</name>
</gene>
<feature type="transmembrane region" description="Helical" evidence="2">
    <location>
        <begin position="94"/>
        <end position="114"/>
    </location>
</feature>
<keyword evidence="4" id="KW-1185">Reference proteome</keyword>
<reference evidence="3 4" key="1">
    <citation type="submission" date="2024-09" db="EMBL/GenBank/DDBJ databases">
        <title>Chromosome-scale assembly of Riccia fluitans.</title>
        <authorList>
            <person name="Paukszto L."/>
            <person name="Sawicki J."/>
            <person name="Karawczyk K."/>
            <person name="Piernik-Szablinska J."/>
            <person name="Szczecinska M."/>
            <person name="Mazdziarz M."/>
        </authorList>
    </citation>
    <scope>NUCLEOTIDE SEQUENCE [LARGE SCALE GENOMIC DNA]</scope>
    <source>
        <strain evidence="3">Rf_01</strain>
        <tissue evidence="3">Aerial parts of the thallus</tissue>
    </source>
</reference>
<comment type="caution">
    <text evidence="3">The sequence shown here is derived from an EMBL/GenBank/DDBJ whole genome shotgun (WGS) entry which is preliminary data.</text>
</comment>
<evidence type="ECO:0000256" key="1">
    <source>
        <dbReference type="SAM" id="MobiDB-lite"/>
    </source>
</evidence>
<dbReference type="Proteomes" id="UP001605036">
    <property type="component" value="Unassembled WGS sequence"/>
</dbReference>
<keyword evidence="2" id="KW-0812">Transmembrane</keyword>
<evidence type="ECO:0000313" key="3">
    <source>
        <dbReference type="EMBL" id="KAL2630867.1"/>
    </source>
</evidence>
<dbReference type="PANTHER" id="PTHR33878:SF1">
    <property type="entry name" value="OS08G0559000 PROTEIN"/>
    <property type="match status" value="1"/>
</dbReference>
<dbReference type="PANTHER" id="PTHR33878">
    <property type="entry name" value="OS08G0559000 PROTEIN"/>
    <property type="match status" value="1"/>
</dbReference>
<accession>A0ABD1YME4</accession>
<keyword evidence="2" id="KW-1133">Transmembrane helix</keyword>
<evidence type="ECO:0000313" key="4">
    <source>
        <dbReference type="Proteomes" id="UP001605036"/>
    </source>
</evidence>
<feature type="region of interest" description="Disordered" evidence="1">
    <location>
        <begin position="59"/>
        <end position="94"/>
    </location>
</feature>
<dbReference type="EMBL" id="JBHFFA010000004">
    <property type="protein sequence ID" value="KAL2630867.1"/>
    <property type="molecule type" value="Genomic_DNA"/>
</dbReference>